<evidence type="ECO:0000256" key="2">
    <source>
        <dbReference type="ARBA" id="ARBA00022857"/>
    </source>
</evidence>
<dbReference type="PANTHER" id="PTHR47706">
    <property type="entry name" value="NMRA-LIKE FAMILY PROTEIN"/>
    <property type="match status" value="1"/>
</dbReference>
<dbReference type="PANTHER" id="PTHR47706:SF4">
    <property type="entry name" value="NMRA-LIKE DOMAIN-CONTAINING PROTEIN"/>
    <property type="match status" value="1"/>
</dbReference>
<keyword evidence="3" id="KW-0560">Oxidoreductase</keyword>
<evidence type="ECO:0000313" key="5">
    <source>
        <dbReference type="EMBL" id="KAH7127752.1"/>
    </source>
</evidence>
<proteinExistence type="inferred from homology"/>
<dbReference type="InterPro" id="IPR008030">
    <property type="entry name" value="NmrA-like"/>
</dbReference>
<dbReference type="GO" id="GO:0016491">
    <property type="term" value="F:oxidoreductase activity"/>
    <property type="evidence" value="ECO:0007669"/>
    <property type="project" value="UniProtKB-KW"/>
</dbReference>
<dbReference type="OrthoDB" id="419598at2759"/>
<gene>
    <name evidence="5" type="ORF">B0J13DRAFT_510121</name>
</gene>
<dbReference type="Gene3D" id="3.90.25.10">
    <property type="entry name" value="UDP-galactose 4-epimerase, domain 1"/>
    <property type="match status" value="1"/>
</dbReference>
<reference evidence="5" key="1">
    <citation type="journal article" date="2021" name="Nat. Commun.">
        <title>Genetic determinants of endophytism in the Arabidopsis root mycobiome.</title>
        <authorList>
            <person name="Mesny F."/>
            <person name="Miyauchi S."/>
            <person name="Thiergart T."/>
            <person name="Pickel B."/>
            <person name="Atanasova L."/>
            <person name="Karlsson M."/>
            <person name="Huettel B."/>
            <person name="Barry K.W."/>
            <person name="Haridas S."/>
            <person name="Chen C."/>
            <person name="Bauer D."/>
            <person name="Andreopoulos W."/>
            <person name="Pangilinan J."/>
            <person name="LaButti K."/>
            <person name="Riley R."/>
            <person name="Lipzen A."/>
            <person name="Clum A."/>
            <person name="Drula E."/>
            <person name="Henrissat B."/>
            <person name="Kohler A."/>
            <person name="Grigoriev I.V."/>
            <person name="Martin F.M."/>
            <person name="Hacquard S."/>
        </authorList>
    </citation>
    <scope>NUCLEOTIDE SEQUENCE</scope>
    <source>
        <strain evidence="5">MPI-CAGE-AT-0021</strain>
    </source>
</reference>
<comment type="caution">
    <text evidence="5">The sequence shown here is derived from an EMBL/GenBank/DDBJ whole genome shotgun (WGS) entry which is preliminary data.</text>
</comment>
<evidence type="ECO:0000259" key="4">
    <source>
        <dbReference type="Pfam" id="PF05368"/>
    </source>
</evidence>
<accession>A0A9P9DZB6</accession>
<evidence type="ECO:0000313" key="6">
    <source>
        <dbReference type="Proteomes" id="UP000717696"/>
    </source>
</evidence>
<dbReference type="Gene3D" id="3.40.50.720">
    <property type="entry name" value="NAD(P)-binding Rossmann-like Domain"/>
    <property type="match status" value="1"/>
</dbReference>
<dbReference type="Pfam" id="PF05368">
    <property type="entry name" value="NmrA"/>
    <property type="match status" value="1"/>
</dbReference>
<feature type="domain" description="NmrA-like" evidence="4">
    <location>
        <begin position="3"/>
        <end position="239"/>
    </location>
</feature>
<dbReference type="EMBL" id="JAGMUU010000022">
    <property type="protein sequence ID" value="KAH7127752.1"/>
    <property type="molecule type" value="Genomic_DNA"/>
</dbReference>
<dbReference type="InterPro" id="IPR051609">
    <property type="entry name" value="NmrA/Isoflavone_reductase-like"/>
</dbReference>
<keyword evidence="2" id="KW-0521">NADP</keyword>
<organism evidence="5 6">
    <name type="scientific">Dactylonectria estremocensis</name>
    <dbReference type="NCBI Taxonomy" id="1079267"/>
    <lineage>
        <taxon>Eukaryota</taxon>
        <taxon>Fungi</taxon>
        <taxon>Dikarya</taxon>
        <taxon>Ascomycota</taxon>
        <taxon>Pezizomycotina</taxon>
        <taxon>Sordariomycetes</taxon>
        <taxon>Hypocreomycetidae</taxon>
        <taxon>Hypocreales</taxon>
        <taxon>Nectriaceae</taxon>
        <taxon>Dactylonectria</taxon>
    </lineage>
</organism>
<name>A0A9P9DZB6_9HYPO</name>
<dbReference type="SUPFAM" id="SSF51735">
    <property type="entry name" value="NAD(P)-binding Rossmann-fold domains"/>
    <property type="match status" value="1"/>
</dbReference>
<comment type="similarity">
    <text evidence="1">Belongs to the NmrA-type oxidoreductase family. Isoflavone reductase subfamily.</text>
</comment>
<dbReference type="Proteomes" id="UP000717696">
    <property type="component" value="Unassembled WGS sequence"/>
</dbReference>
<keyword evidence="6" id="KW-1185">Reference proteome</keyword>
<protein>
    <recommendedName>
        <fullName evidence="4">NmrA-like domain-containing protein</fullName>
    </recommendedName>
</protein>
<evidence type="ECO:0000256" key="1">
    <source>
        <dbReference type="ARBA" id="ARBA00005725"/>
    </source>
</evidence>
<sequence>MVTVAVAGGTGGIGRAIVKSIVANGNHRAIVLARKSDEALALKLGAPIIAVDYTNVPELANTLDRHGVHTVISAINMRTTEGEPPEVELIHAADASKSTKRMISSEWGVPSTADHGKHQVQVTRKFRAKAALLEAKSLESTVVYNGLFLDYFVTPATETHLVPATLFVDMLHDVASIPGTGNTPVVYSHTSDIGELINASLDLEIWEPETFISCDKVTLNEFVQLAEAVKGTKFKVSYDSVENLKAGQWTALPGQVEAYKFFPKDQFEGFMIPYSLWLEGGAFDLKPEKTLNGMFPEIKTSTVKELLEKSWKRC</sequence>
<evidence type="ECO:0000256" key="3">
    <source>
        <dbReference type="ARBA" id="ARBA00023002"/>
    </source>
</evidence>
<dbReference type="InterPro" id="IPR036291">
    <property type="entry name" value="NAD(P)-bd_dom_sf"/>
</dbReference>
<dbReference type="AlphaFoldDB" id="A0A9P9DZB6"/>